<name>A0A1Q9EQY7_SYMMI</name>
<comment type="caution">
    <text evidence="1">The sequence shown here is derived from an EMBL/GenBank/DDBJ whole genome shotgun (WGS) entry which is preliminary data.</text>
</comment>
<proteinExistence type="predicted"/>
<organism evidence="1 2">
    <name type="scientific">Symbiodinium microadriaticum</name>
    <name type="common">Dinoflagellate</name>
    <name type="synonym">Zooxanthella microadriatica</name>
    <dbReference type="NCBI Taxonomy" id="2951"/>
    <lineage>
        <taxon>Eukaryota</taxon>
        <taxon>Sar</taxon>
        <taxon>Alveolata</taxon>
        <taxon>Dinophyceae</taxon>
        <taxon>Suessiales</taxon>
        <taxon>Symbiodiniaceae</taxon>
        <taxon>Symbiodinium</taxon>
    </lineage>
</organism>
<accession>A0A1Q9EQY7</accession>
<dbReference type="OrthoDB" id="10279086at2759"/>
<dbReference type="Proteomes" id="UP000186817">
    <property type="component" value="Unassembled WGS sequence"/>
</dbReference>
<sequence length="86" mass="10492">MRRWLARSLLCFDYLQYRMYLIKNNLENKVYRRTSLGFVAKKRELYWLDVIVVRSDYYEICSRVSMSCTRLRTKSLSKEPLANRVN</sequence>
<keyword evidence="2" id="KW-1185">Reference proteome</keyword>
<evidence type="ECO:0000313" key="1">
    <source>
        <dbReference type="EMBL" id="OLQ09797.1"/>
    </source>
</evidence>
<evidence type="ECO:0000313" key="2">
    <source>
        <dbReference type="Proteomes" id="UP000186817"/>
    </source>
</evidence>
<reference evidence="1 2" key="1">
    <citation type="submission" date="2016-02" db="EMBL/GenBank/DDBJ databases">
        <title>Genome analysis of coral dinoflagellate symbionts highlights evolutionary adaptations to a symbiotic lifestyle.</title>
        <authorList>
            <person name="Aranda M."/>
            <person name="Li Y."/>
            <person name="Liew Y.J."/>
            <person name="Baumgarten S."/>
            <person name="Simakov O."/>
            <person name="Wilson M."/>
            <person name="Piel J."/>
            <person name="Ashoor H."/>
            <person name="Bougouffa S."/>
            <person name="Bajic V.B."/>
            <person name="Ryu T."/>
            <person name="Ravasi T."/>
            <person name="Bayer T."/>
            <person name="Micklem G."/>
            <person name="Kim H."/>
            <person name="Bhak J."/>
            <person name="Lajeunesse T.C."/>
            <person name="Voolstra C.R."/>
        </authorList>
    </citation>
    <scope>NUCLEOTIDE SEQUENCE [LARGE SCALE GENOMIC DNA]</scope>
    <source>
        <strain evidence="1 2">CCMP2467</strain>
    </source>
</reference>
<protein>
    <submittedName>
        <fullName evidence="1">Uncharacterized protein</fullName>
    </submittedName>
</protein>
<gene>
    <name evidence="1" type="ORF">AK812_SmicGene6534</name>
</gene>
<dbReference type="AlphaFoldDB" id="A0A1Q9EQY7"/>
<dbReference type="EMBL" id="LSRX01000090">
    <property type="protein sequence ID" value="OLQ09797.1"/>
    <property type="molecule type" value="Genomic_DNA"/>
</dbReference>